<dbReference type="RefSeq" id="XP_062697196.1">
    <property type="nucleotide sequence ID" value="XM_062833391.1"/>
</dbReference>
<evidence type="ECO:0000313" key="3">
    <source>
        <dbReference type="Proteomes" id="UP001285908"/>
    </source>
</evidence>
<proteinExistence type="predicted"/>
<keyword evidence="3" id="KW-1185">Reference proteome</keyword>
<gene>
    <name evidence="2" type="ORF">B0T23DRAFT_20137</name>
</gene>
<reference evidence="2 3" key="1">
    <citation type="journal article" date="2023" name="Mol. Phylogenet. Evol.">
        <title>Genome-scale phylogeny and comparative genomics of the fungal order Sordariales.</title>
        <authorList>
            <person name="Hensen N."/>
            <person name="Bonometti L."/>
            <person name="Westerberg I."/>
            <person name="Brannstrom I.O."/>
            <person name="Guillou S."/>
            <person name="Cros-Aarteil S."/>
            <person name="Calhoun S."/>
            <person name="Haridas S."/>
            <person name="Kuo A."/>
            <person name="Mondo S."/>
            <person name="Pangilinan J."/>
            <person name="Riley R."/>
            <person name="LaButti K."/>
            <person name="Andreopoulos B."/>
            <person name="Lipzen A."/>
            <person name="Chen C."/>
            <person name="Yan M."/>
            <person name="Daum C."/>
            <person name="Ng V."/>
            <person name="Clum A."/>
            <person name="Steindorff A."/>
            <person name="Ohm R.A."/>
            <person name="Martin F."/>
            <person name="Silar P."/>
            <person name="Natvig D.O."/>
            <person name="Lalanne C."/>
            <person name="Gautier V."/>
            <person name="Ament-Velasquez S.L."/>
            <person name="Kruys A."/>
            <person name="Hutchinson M.I."/>
            <person name="Powell A.J."/>
            <person name="Barry K."/>
            <person name="Miller A.N."/>
            <person name="Grigoriev I.V."/>
            <person name="Debuchy R."/>
            <person name="Gladieux P."/>
            <person name="Hiltunen Thoren M."/>
            <person name="Johannesson H."/>
        </authorList>
    </citation>
    <scope>NUCLEOTIDE SEQUENCE [LARGE SCALE GENOMIC DNA]</scope>
    <source>
        <strain evidence="2 3">FGSC 10403</strain>
    </source>
</reference>
<evidence type="ECO:0000256" key="1">
    <source>
        <dbReference type="SAM" id="Phobius"/>
    </source>
</evidence>
<sequence>MTPYTTYSVIRPLGARQHRIITTLVGCDVVSFWIYLQTVVSSYTSCSFLTIFLFTFTIDCQPGVVFVLHLLFCFIHSLYQARVCFLAASIHSPFEFSTCLFELCSSLHQP</sequence>
<comment type="caution">
    <text evidence="2">The sequence shown here is derived from an EMBL/GenBank/DDBJ whole genome shotgun (WGS) entry which is preliminary data.</text>
</comment>
<evidence type="ECO:0000313" key="2">
    <source>
        <dbReference type="EMBL" id="KAK3499563.1"/>
    </source>
</evidence>
<keyword evidence="1" id="KW-1133">Transmembrane helix</keyword>
<keyword evidence="1" id="KW-0812">Transmembrane</keyword>
<feature type="transmembrane region" description="Helical" evidence="1">
    <location>
        <begin position="48"/>
        <end position="72"/>
    </location>
</feature>
<protein>
    <submittedName>
        <fullName evidence="2">Uncharacterized protein</fullName>
    </submittedName>
</protein>
<feature type="transmembrane region" description="Helical" evidence="1">
    <location>
        <begin position="20"/>
        <end position="36"/>
    </location>
</feature>
<name>A0AAJ0IFV3_9PEZI</name>
<accession>A0AAJ0IFV3</accession>
<dbReference type="AlphaFoldDB" id="A0AAJ0IFV3"/>
<organism evidence="2 3">
    <name type="scientific">Neurospora hispaniola</name>
    <dbReference type="NCBI Taxonomy" id="588809"/>
    <lineage>
        <taxon>Eukaryota</taxon>
        <taxon>Fungi</taxon>
        <taxon>Dikarya</taxon>
        <taxon>Ascomycota</taxon>
        <taxon>Pezizomycotina</taxon>
        <taxon>Sordariomycetes</taxon>
        <taxon>Sordariomycetidae</taxon>
        <taxon>Sordariales</taxon>
        <taxon>Sordariaceae</taxon>
        <taxon>Neurospora</taxon>
    </lineage>
</organism>
<dbReference type="EMBL" id="JAULSX010000001">
    <property type="protein sequence ID" value="KAK3499563.1"/>
    <property type="molecule type" value="Genomic_DNA"/>
</dbReference>
<dbReference type="Proteomes" id="UP001285908">
    <property type="component" value="Unassembled WGS sequence"/>
</dbReference>
<dbReference type="GeneID" id="87871013"/>
<keyword evidence="1" id="KW-0472">Membrane</keyword>